<feature type="domain" description="BED-type" evidence="6">
    <location>
        <begin position="3"/>
        <end position="55"/>
    </location>
</feature>
<accession>A0A182Q8L5</accession>
<evidence type="ECO:0000256" key="1">
    <source>
        <dbReference type="ARBA" id="ARBA00022723"/>
    </source>
</evidence>
<dbReference type="GO" id="GO:0008270">
    <property type="term" value="F:zinc ion binding"/>
    <property type="evidence" value="ECO:0007669"/>
    <property type="project" value="UniProtKB-KW"/>
</dbReference>
<dbReference type="EnsemblMetazoa" id="AFAF005236-RA">
    <property type="protein sequence ID" value="AFAF005236-PA"/>
    <property type="gene ID" value="AFAF005236"/>
</dbReference>
<dbReference type="GO" id="GO:0003677">
    <property type="term" value="F:DNA binding"/>
    <property type="evidence" value="ECO:0007669"/>
    <property type="project" value="InterPro"/>
</dbReference>
<sequence length="330" mass="37707">MSERVSALWQFFTKDPKSKIAQCLYCPQALSLKKSSYANLRRHILRKHPSLENFIVPRVNTLGATIWKHYIKEPGKRARCKHCCKDITYKYTTYSLRRHIRNKHPAIDLDEGNESERRSEQTSDSPYDSSDSSNRCLASPKSVVSEHDTKLFDFLEVDDNELGEPVQIEVINFDPESKSIMENQDLIQELPHHTDSIIQYDQSSLTNNDSDQGDDMGQVIEETVIGTIIDPSSIADPSTIIDPNIIVEQCVETKPVKSKPKETTKNKDICKKAAAFATHTALEMDSLARRQRIIAEKLISEVLYHAKLENLTEYSMLVVRVGTFEKERFC</sequence>
<dbReference type="AlphaFoldDB" id="A0A182Q8L5"/>
<evidence type="ECO:0000256" key="5">
    <source>
        <dbReference type="SAM" id="MobiDB-lite"/>
    </source>
</evidence>
<dbReference type="Pfam" id="PF02892">
    <property type="entry name" value="zf-BED"/>
    <property type="match status" value="2"/>
</dbReference>
<feature type="region of interest" description="Disordered" evidence="5">
    <location>
        <begin position="105"/>
        <end position="141"/>
    </location>
</feature>
<dbReference type="PROSITE" id="PS50808">
    <property type="entry name" value="ZF_BED"/>
    <property type="match status" value="1"/>
</dbReference>
<dbReference type="EMBL" id="AXCN02000792">
    <property type="status" value="NOT_ANNOTATED_CDS"/>
    <property type="molecule type" value="Genomic_DNA"/>
</dbReference>
<keyword evidence="1" id="KW-0479">Metal-binding</keyword>
<protein>
    <recommendedName>
        <fullName evidence="6">BED-type domain-containing protein</fullName>
    </recommendedName>
</protein>
<dbReference type="InterPro" id="IPR036236">
    <property type="entry name" value="Znf_C2H2_sf"/>
</dbReference>
<evidence type="ECO:0000313" key="7">
    <source>
        <dbReference type="EnsemblMetazoa" id="AFAF005236-PA"/>
    </source>
</evidence>
<dbReference type="SUPFAM" id="SSF57667">
    <property type="entry name" value="beta-beta-alpha zinc fingers"/>
    <property type="match status" value="2"/>
</dbReference>
<keyword evidence="8" id="KW-1185">Reference proteome</keyword>
<evidence type="ECO:0000256" key="4">
    <source>
        <dbReference type="PROSITE-ProRule" id="PRU00027"/>
    </source>
</evidence>
<dbReference type="VEuPathDB" id="VectorBase:AFAF005236"/>
<evidence type="ECO:0000259" key="6">
    <source>
        <dbReference type="PROSITE" id="PS50808"/>
    </source>
</evidence>
<dbReference type="SMART" id="SM00614">
    <property type="entry name" value="ZnF_BED"/>
    <property type="match status" value="2"/>
</dbReference>
<organism evidence="7 8">
    <name type="scientific">Anopheles farauti</name>
    <dbReference type="NCBI Taxonomy" id="69004"/>
    <lineage>
        <taxon>Eukaryota</taxon>
        <taxon>Metazoa</taxon>
        <taxon>Ecdysozoa</taxon>
        <taxon>Arthropoda</taxon>
        <taxon>Hexapoda</taxon>
        <taxon>Insecta</taxon>
        <taxon>Pterygota</taxon>
        <taxon>Neoptera</taxon>
        <taxon>Endopterygota</taxon>
        <taxon>Diptera</taxon>
        <taxon>Nematocera</taxon>
        <taxon>Culicoidea</taxon>
        <taxon>Culicidae</taxon>
        <taxon>Anophelinae</taxon>
        <taxon>Anopheles</taxon>
    </lineage>
</organism>
<keyword evidence="3" id="KW-0862">Zinc</keyword>
<proteinExistence type="predicted"/>
<dbReference type="STRING" id="69004.A0A182Q8L5"/>
<name>A0A182Q8L5_9DIPT</name>
<dbReference type="Proteomes" id="UP000075886">
    <property type="component" value="Unassembled WGS sequence"/>
</dbReference>
<reference evidence="7" key="2">
    <citation type="submission" date="2020-05" db="UniProtKB">
        <authorList>
            <consortium name="EnsemblMetazoa"/>
        </authorList>
    </citation>
    <scope>IDENTIFICATION</scope>
    <source>
        <strain evidence="7">FAR1</strain>
    </source>
</reference>
<evidence type="ECO:0000256" key="2">
    <source>
        <dbReference type="ARBA" id="ARBA00022771"/>
    </source>
</evidence>
<keyword evidence="2 4" id="KW-0863">Zinc-finger</keyword>
<feature type="compositionally biased region" description="Low complexity" evidence="5">
    <location>
        <begin position="123"/>
        <end position="133"/>
    </location>
</feature>
<evidence type="ECO:0000313" key="8">
    <source>
        <dbReference type="Proteomes" id="UP000075886"/>
    </source>
</evidence>
<reference evidence="8" key="1">
    <citation type="submission" date="2014-01" db="EMBL/GenBank/DDBJ databases">
        <title>The Genome Sequence of Anopheles farauti FAR1 (V2).</title>
        <authorList>
            <consortium name="The Broad Institute Genomics Platform"/>
            <person name="Neafsey D.E."/>
            <person name="Besansky N."/>
            <person name="Howell P."/>
            <person name="Walton C."/>
            <person name="Young S.K."/>
            <person name="Zeng Q."/>
            <person name="Gargeya S."/>
            <person name="Fitzgerald M."/>
            <person name="Haas B."/>
            <person name="Abouelleil A."/>
            <person name="Allen A.W."/>
            <person name="Alvarado L."/>
            <person name="Arachchi H.M."/>
            <person name="Berlin A.M."/>
            <person name="Chapman S.B."/>
            <person name="Gainer-Dewar J."/>
            <person name="Goldberg J."/>
            <person name="Griggs A."/>
            <person name="Gujja S."/>
            <person name="Hansen M."/>
            <person name="Howarth C."/>
            <person name="Imamovic A."/>
            <person name="Ireland A."/>
            <person name="Larimer J."/>
            <person name="McCowan C."/>
            <person name="Murphy C."/>
            <person name="Pearson M."/>
            <person name="Poon T.W."/>
            <person name="Priest M."/>
            <person name="Roberts A."/>
            <person name="Saif S."/>
            <person name="Shea T."/>
            <person name="Sisk P."/>
            <person name="Sykes S."/>
            <person name="Wortman J."/>
            <person name="Nusbaum C."/>
            <person name="Birren B."/>
        </authorList>
    </citation>
    <scope>NUCLEOTIDE SEQUENCE [LARGE SCALE GENOMIC DNA]</scope>
    <source>
        <strain evidence="8">FAR1</strain>
    </source>
</reference>
<evidence type="ECO:0000256" key="3">
    <source>
        <dbReference type="ARBA" id="ARBA00022833"/>
    </source>
</evidence>
<dbReference type="InterPro" id="IPR003656">
    <property type="entry name" value="Znf_BED"/>
</dbReference>